<dbReference type="SUPFAM" id="SSF55729">
    <property type="entry name" value="Acyl-CoA N-acyltransferases (Nat)"/>
    <property type="match status" value="1"/>
</dbReference>
<comment type="caution">
    <text evidence="2">The sequence shown here is derived from an EMBL/GenBank/DDBJ whole genome shotgun (WGS) entry which is preliminary data.</text>
</comment>
<dbReference type="InterPro" id="IPR000182">
    <property type="entry name" value="GNAT_dom"/>
</dbReference>
<dbReference type="GO" id="GO:0016747">
    <property type="term" value="F:acyltransferase activity, transferring groups other than amino-acyl groups"/>
    <property type="evidence" value="ECO:0007669"/>
    <property type="project" value="InterPro"/>
</dbReference>
<dbReference type="CDD" id="cd04301">
    <property type="entry name" value="NAT_SF"/>
    <property type="match status" value="1"/>
</dbReference>
<sequence>MKYEMHQLCEVRAQLEKFNERHACDAQWVESHGARHDSDSQCVIATREGDDKVVGYMIIVPRTCSSDVMCIYSTVVRRGMRKQGVCRAMLDLAKEHYSRFWSVCSISVAPVWLRLGATVKPRQGFYAEYELEINATPVKQWS</sequence>
<dbReference type="InterPro" id="IPR016181">
    <property type="entry name" value="Acyl_CoA_acyltransferase"/>
</dbReference>
<dbReference type="Pfam" id="PF00583">
    <property type="entry name" value="Acetyltransf_1"/>
    <property type="match status" value="1"/>
</dbReference>
<accession>A0A835Z2U0</accession>
<gene>
    <name evidence="2" type="ORF">JKP88DRAFT_244608</name>
</gene>
<feature type="domain" description="N-acetyltransferase" evidence="1">
    <location>
        <begin position="1"/>
        <end position="136"/>
    </location>
</feature>
<evidence type="ECO:0000313" key="2">
    <source>
        <dbReference type="EMBL" id="KAG5184597.1"/>
    </source>
</evidence>
<evidence type="ECO:0000259" key="1">
    <source>
        <dbReference type="PROSITE" id="PS51186"/>
    </source>
</evidence>
<name>A0A835Z2U0_9STRA</name>
<dbReference type="Gene3D" id="3.40.630.30">
    <property type="match status" value="1"/>
</dbReference>
<organism evidence="2 3">
    <name type="scientific">Tribonema minus</name>
    <dbReference type="NCBI Taxonomy" id="303371"/>
    <lineage>
        <taxon>Eukaryota</taxon>
        <taxon>Sar</taxon>
        <taxon>Stramenopiles</taxon>
        <taxon>Ochrophyta</taxon>
        <taxon>PX clade</taxon>
        <taxon>Xanthophyceae</taxon>
        <taxon>Tribonematales</taxon>
        <taxon>Tribonemataceae</taxon>
        <taxon>Tribonema</taxon>
    </lineage>
</organism>
<reference evidence="2" key="1">
    <citation type="submission" date="2021-02" db="EMBL/GenBank/DDBJ databases">
        <title>First Annotated Genome of the Yellow-green Alga Tribonema minus.</title>
        <authorList>
            <person name="Mahan K.M."/>
        </authorList>
    </citation>
    <scope>NUCLEOTIDE SEQUENCE</scope>
    <source>
        <strain evidence="2">UTEX B ZZ1240</strain>
    </source>
</reference>
<evidence type="ECO:0000313" key="3">
    <source>
        <dbReference type="Proteomes" id="UP000664859"/>
    </source>
</evidence>
<protein>
    <recommendedName>
        <fullName evidence="1">N-acetyltransferase domain-containing protein</fullName>
    </recommendedName>
</protein>
<dbReference type="PROSITE" id="PS51186">
    <property type="entry name" value="GNAT"/>
    <property type="match status" value="1"/>
</dbReference>
<dbReference type="AlphaFoldDB" id="A0A835Z2U0"/>
<keyword evidence="3" id="KW-1185">Reference proteome</keyword>
<dbReference type="Proteomes" id="UP000664859">
    <property type="component" value="Unassembled WGS sequence"/>
</dbReference>
<dbReference type="EMBL" id="JAFCMP010000157">
    <property type="protein sequence ID" value="KAG5184597.1"/>
    <property type="molecule type" value="Genomic_DNA"/>
</dbReference>
<proteinExistence type="predicted"/>